<evidence type="ECO:0000313" key="2">
    <source>
        <dbReference type="EMBL" id="MVQ32724.1"/>
    </source>
</evidence>
<proteinExistence type="predicted"/>
<dbReference type="AlphaFoldDB" id="A0A6N8J0F5"/>
<comment type="caution">
    <text evidence="2">The sequence shown here is derived from an EMBL/GenBank/DDBJ whole genome shotgun (WGS) entry which is preliminary data.</text>
</comment>
<dbReference type="Gene3D" id="3.40.50.620">
    <property type="entry name" value="HUPs"/>
    <property type="match status" value="1"/>
</dbReference>
<accession>A0A6N8J0F5</accession>
<dbReference type="InterPro" id="IPR014729">
    <property type="entry name" value="Rossmann-like_a/b/a_fold"/>
</dbReference>
<sequence length="142" mass="15175">MRQVLVPLEGNSAQQQRALAEAIRIHRREGVPVYLLSVQTPVNGHVAGYFQPAELERLQNETGLEELAPACALLEAAGVPHRAVVRSGRRAETIAGTAQELGCDRIVLGSAQPGLGSQLFGSIQQQVSHLLEGSRGCYVITA</sequence>
<dbReference type="CDD" id="cd00293">
    <property type="entry name" value="USP-like"/>
    <property type="match status" value="1"/>
</dbReference>
<dbReference type="RefSeq" id="WP_157400652.1">
    <property type="nucleotide sequence ID" value="NZ_WSEL01000009.1"/>
</dbReference>
<dbReference type="Proteomes" id="UP000469385">
    <property type="component" value="Unassembled WGS sequence"/>
</dbReference>
<organism evidence="2 3">
    <name type="scientific">Ramlibacter pinisoli</name>
    <dbReference type="NCBI Taxonomy" id="2682844"/>
    <lineage>
        <taxon>Bacteria</taxon>
        <taxon>Pseudomonadati</taxon>
        <taxon>Pseudomonadota</taxon>
        <taxon>Betaproteobacteria</taxon>
        <taxon>Burkholderiales</taxon>
        <taxon>Comamonadaceae</taxon>
        <taxon>Ramlibacter</taxon>
    </lineage>
</organism>
<evidence type="ECO:0000313" key="3">
    <source>
        <dbReference type="Proteomes" id="UP000469385"/>
    </source>
</evidence>
<name>A0A6N8J0F5_9BURK</name>
<evidence type="ECO:0000259" key="1">
    <source>
        <dbReference type="Pfam" id="PF00582"/>
    </source>
</evidence>
<dbReference type="Pfam" id="PF00582">
    <property type="entry name" value="Usp"/>
    <property type="match status" value="1"/>
</dbReference>
<keyword evidence="3" id="KW-1185">Reference proteome</keyword>
<reference evidence="2 3" key="1">
    <citation type="submission" date="2019-12" db="EMBL/GenBank/DDBJ databases">
        <authorList>
            <person name="Huq M.A."/>
        </authorList>
    </citation>
    <scope>NUCLEOTIDE SEQUENCE [LARGE SCALE GENOMIC DNA]</scope>
    <source>
        <strain evidence="2 3">MAH-25</strain>
    </source>
</reference>
<gene>
    <name evidence="2" type="ORF">GON04_24925</name>
</gene>
<feature type="domain" description="UspA" evidence="1">
    <location>
        <begin position="1"/>
        <end position="129"/>
    </location>
</feature>
<dbReference type="EMBL" id="WSEL01000009">
    <property type="protein sequence ID" value="MVQ32724.1"/>
    <property type="molecule type" value="Genomic_DNA"/>
</dbReference>
<dbReference type="SUPFAM" id="SSF52402">
    <property type="entry name" value="Adenine nucleotide alpha hydrolases-like"/>
    <property type="match status" value="1"/>
</dbReference>
<dbReference type="InterPro" id="IPR006016">
    <property type="entry name" value="UspA"/>
</dbReference>
<protein>
    <submittedName>
        <fullName evidence="2">Universal stress protein</fullName>
    </submittedName>
</protein>